<comment type="caution">
    <text evidence="2">The sequence shown here is derived from an EMBL/GenBank/DDBJ whole genome shotgun (WGS) entry which is preliminary data.</text>
</comment>
<dbReference type="Proteomes" id="UP000185944">
    <property type="component" value="Unassembled WGS sequence"/>
</dbReference>
<dbReference type="GeneID" id="93646714"/>
<protein>
    <submittedName>
        <fullName evidence="2">Uncharacterized protein</fullName>
    </submittedName>
</protein>
<dbReference type="EMBL" id="LTDL01000014">
    <property type="protein sequence ID" value="OAG31889.1"/>
    <property type="molecule type" value="Genomic_DNA"/>
</dbReference>
<evidence type="ECO:0000313" key="2">
    <source>
        <dbReference type="EMBL" id="OAG31889.1"/>
    </source>
</evidence>
<feature type="region of interest" description="Disordered" evidence="1">
    <location>
        <begin position="16"/>
        <end position="38"/>
    </location>
</feature>
<accession>A0A177ELN3</accession>
<keyword evidence="3" id="KW-1185">Reference proteome</keyword>
<dbReference type="RefSeq" id="XP_067545490.1">
    <property type="nucleotide sequence ID" value="XM_067687782.1"/>
</dbReference>
<gene>
    <name evidence="2" type="ORF">NEDG_00364</name>
</gene>
<proteinExistence type="predicted"/>
<sequence>MYFNYTEKKALVVTSAIPAQSPPQQKLATRKTSQKPKNTLSEVDRLIITNPGLFSNERSLFGDIPVINEEIGVEVPAEKGKRNIHSLYDQIEASATSPKP</sequence>
<evidence type="ECO:0000313" key="3">
    <source>
        <dbReference type="Proteomes" id="UP000185944"/>
    </source>
</evidence>
<dbReference type="AlphaFoldDB" id="A0A177ELN3"/>
<reference evidence="2 3" key="1">
    <citation type="submission" date="2016-02" db="EMBL/GenBank/DDBJ databases">
        <title>Discovery of a natural microsporidian pathogen with a broad tissue tropism in Caenorhabditis elegans.</title>
        <authorList>
            <person name="Luallen R.J."/>
            <person name="Reinke A.W."/>
            <person name="Tong L."/>
            <person name="Botts M.R."/>
            <person name="Felix M.-A."/>
            <person name="Troemel E.R."/>
        </authorList>
    </citation>
    <scope>NUCLEOTIDE SEQUENCE [LARGE SCALE GENOMIC DNA]</scope>
    <source>
        <strain evidence="2 3">JUm2807</strain>
    </source>
</reference>
<dbReference type="VEuPathDB" id="MicrosporidiaDB:NEDG_00364"/>
<name>A0A177ELN3_9MICR</name>
<evidence type="ECO:0000256" key="1">
    <source>
        <dbReference type="SAM" id="MobiDB-lite"/>
    </source>
</evidence>
<organism evidence="2 3">
    <name type="scientific">Nematocida displodere</name>
    <dbReference type="NCBI Taxonomy" id="1805483"/>
    <lineage>
        <taxon>Eukaryota</taxon>
        <taxon>Fungi</taxon>
        <taxon>Fungi incertae sedis</taxon>
        <taxon>Microsporidia</taxon>
        <taxon>Nematocida</taxon>
    </lineage>
</organism>